<protein>
    <submittedName>
        <fullName evidence="1">Uncharacterized protein</fullName>
    </submittedName>
</protein>
<gene>
    <name evidence="1" type="ORF">FHR92_005405</name>
</gene>
<dbReference type="EMBL" id="JACJIP010000080">
    <property type="protein sequence ID" value="MBA9088858.1"/>
    <property type="molecule type" value="Genomic_DNA"/>
</dbReference>
<evidence type="ECO:0000313" key="1">
    <source>
        <dbReference type="EMBL" id="MBA9088858.1"/>
    </source>
</evidence>
<reference evidence="1 2" key="1">
    <citation type="submission" date="2020-08" db="EMBL/GenBank/DDBJ databases">
        <title>Genomic Encyclopedia of Type Strains, Phase III (KMG-III): the genomes of soil and plant-associated and newly described type strains.</title>
        <authorList>
            <person name="Whitman W."/>
        </authorList>
    </citation>
    <scope>NUCLEOTIDE SEQUENCE [LARGE SCALE GENOMIC DNA]</scope>
    <source>
        <strain evidence="1 2">CECT 8693</strain>
    </source>
</reference>
<proteinExistence type="predicted"/>
<accession>A0A7W3SZ73</accession>
<dbReference type="AlphaFoldDB" id="A0A7W3SZ73"/>
<sequence length="29" mass="2961">ELVCSGKCLVAKLGAKTVTAGKEEPEGNE</sequence>
<comment type="caution">
    <text evidence="1">The sequence shown here is derived from an EMBL/GenBank/DDBJ whole genome shotgun (WGS) entry which is preliminary data.</text>
</comment>
<organism evidence="1 2">
    <name type="scientific">Fontibacillus solani</name>
    <dbReference type="NCBI Taxonomy" id="1572857"/>
    <lineage>
        <taxon>Bacteria</taxon>
        <taxon>Bacillati</taxon>
        <taxon>Bacillota</taxon>
        <taxon>Bacilli</taxon>
        <taxon>Bacillales</taxon>
        <taxon>Paenibacillaceae</taxon>
        <taxon>Fontibacillus</taxon>
    </lineage>
</organism>
<feature type="non-terminal residue" evidence="1">
    <location>
        <position position="1"/>
    </location>
</feature>
<dbReference type="Proteomes" id="UP000567067">
    <property type="component" value="Unassembled WGS sequence"/>
</dbReference>
<keyword evidence="2" id="KW-1185">Reference proteome</keyword>
<evidence type="ECO:0000313" key="2">
    <source>
        <dbReference type="Proteomes" id="UP000567067"/>
    </source>
</evidence>
<name>A0A7W3SZ73_9BACL</name>